<reference evidence="1" key="1">
    <citation type="journal article" date="2019" name="bioRxiv">
        <title>The Genome of the Zebra Mussel, Dreissena polymorpha: A Resource for Invasive Species Research.</title>
        <authorList>
            <person name="McCartney M.A."/>
            <person name="Auch B."/>
            <person name="Kono T."/>
            <person name="Mallez S."/>
            <person name="Zhang Y."/>
            <person name="Obille A."/>
            <person name="Becker A."/>
            <person name="Abrahante J.E."/>
            <person name="Garbe J."/>
            <person name="Badalamenti J.P."/>
            <person name="Herman A."/>
            <person name="Mangelson H."/>
            <person name="Liachko I."/>
            <person name="Sullivan S."/>
            <person name="Sone E.D."/>
            <person name="Koren S."/>
            <person name="Silverstein K.A.T."/>
            <person name="Beckman K.B."/>
            <person name="Gohl D.M."/>
        </authorList>
    </citation>
    <scope>NUCLEOTIDE SEQUENCE</scope>
    <source>
        <strain evidence="1">Duluth1</strain>
        <tissue evidence="1">Whole animal</tissue>
    </source>
</reference>
<name>A0A9D4ECN3_DREPO</name>
<evidence type="ECO:0000313" key="2">
    <source>
        <dbReference type="Proteomes" id="UP000828390"/>
    </source>
</evidence>
<comment type="caution">
    <text evidence="1">The sequence shown here is derived from an EMBL/GenBank/DDBJ whole genome shotgun (WGS) entry which is preliminary data.</text>
</comment>
<evidence type="ECO:0000313" key="1">
    <source>
        <dbReference type="EMBL" id="KAH3777256.1"/>
    </source>
</evidence>
<proteinExistence type="predicted"/>
<dbReference type="AlphaFoldDB" id="A0A9D4ECN3"/>
<keyword evidence="2" id="KW-1185">Reference proteome</keyword>
<dbReference type="EMBL" id="JAIWYP010000009">
    <property type="protein sequence ID" value="KAH3777256.1"/>
    <property type="molecule type" value="Genomic_DNA"/>
</dbReference>
<gene>
    <name evidence="1" type="ORF">DPMN_178696</name>
</gene>
<protein>
    <submittedName>
        <fullName evidence="1">Uncharacterized protein</fullName>
    </submittedName>
</protein>
<organism evidence="1 2">
    <name type="scientific">Dreissena polymorpha</name>
    <name type="common">Zebra mussel</name>
    <name type="synonym">Mytilus polymorpha</name>
    <dbReference type="NCBI Taxonomy" id="45954"/>
    <lineage>
        <taxon>Eukaryota</taxon>
        <taxon>Metazoa</taxon>
        <taxon>Spiralia</taxon>
        <taxon>Lophotrochozoa</taxon>
        <taxon>Mollusca</taxon>
        <taxon>Bivalvia</taxon>
        <taxon>Autobranchia</taxon>
        <taxon>Heteroconchia</taxon>
        <taxon>Euheterodonta</taxon>
        <taxon>Imparidentia</taxon>
        <taxon>Neoheterodontei</taxon>
        <taxon>Myida</taxon>
        <taxon>Dreissenoidea</taxon>
        <taxon>Dreissenidae</taxon>
        <taxon>Dreissena</taxon>
    </lineage>
</organism>
<sequence>MREELDEIDDMIQTMMLVVRDCNIRLGKIALCPNPLSMTQHIDFMIESETMEKKDGWYERVQTLYRFRKRARVVNDAESFFKEAINLGVTGNRRKYKKKTYFKGFVTSLKGKDTRMDSQHQVVVKRLLLKRQVQAISSNKLMTVTSQNGMLPTVIIKINNIISTNNAHDGLSYLKKNIEFMPPCLSCKCCQCLNRV</sequence>
<accession>A0A9D4ECN3</accession>
<dbReference type="Proteomes" id="UP000828390">
    <property type="component" value="Unassembled WGS sequence"/>
</dbReference>
<reference evidence="1" key="2">
    <citation type="submission" date="2020-11" db="EMBL/GenBank/DDBJ databases">
        <authorList>
            <person name="McCartney M.A."/>
            <person name="Auch B."/>
            <person name="Kono T."/>
            <person name="Mallez S."/>
            <person name="Becker A."/>
            <person name="Gohl D.M."/>
            <person name="Silverstein K.A.T."/>
            <person name="Koren S."/>
            <person name="Bechman K.B."/>
            <person name="Herman A."/>
            <person name="Abrahante J.E."/>
            <person name="Garbe J."/>
        </authorList>
    </citation>
    <scope>NUCLEOTIDE SEQUENCE</scope>
    <source>
        <strain evidence="1">Duluth1</strain>
        <tissue evidence="1">Whole animal</tissue>
    </source>
</reference>